<feature type="signal peptide" evidence="1">
    <location>
        <begin position="1"/>
        <end position="23"/>
    </location>
</feature>
<accession>A0A0E9WD49</accession>
<sequence>MKPVWRMLSSVLVYLDLMKITFSTYKNDKFLTHTKHCLKVINSNWQNLGLPFLLI</sequence>
<evidence type="ECO:0000256" key="1">
    <source>
        <dbReference type="SAM" id="SignalP"/>
    </source>
</evidence>
<dbReference type="EMBL" id="GBXM01021072">
    <property type="protein sequence ID" value="JAH87505.1"/>
    <property type="molecule type" value="Transcribed_RNA"/>
</dbReference>
<organism evidence="2">
    <name type="scientific">Anguilla anguilla</name>
    <name type="common">European freshwater eel</name>
    <name type="synonym">Muraena anguilla</name>
    <dbReference type="NCBI Taxonomy" id="7936"/>
    <lineage>
        <taxon>Eukaryota</taxon>
        <taxon>Metazoa</taxon>
        <taxon>Chordata</taxon>
        <taxon>Craniata</taxon>
        <taxon>Vertebrata</taxon>
        <taxon>Euteleostomi</taxon>
        <taxon>Actinopterygii</taxon>
        <taxon>Neopterygii</taxon>
        <taxon>Teleostei</taxon>
        <taxon>Anguilliformes</taxon>
        <taxon>Anguillidae</taxon>
        <taxon>Anguilla</taxon>
    </lineage>
</organism>
<protein>
    <submittedName>
        <fullName evidence="2">Uncharacterized protein</fullName>
    </submittedName>
</protein>
<proteinExistence type="predicted"/>
<dbReference type="AlphaFoldDB" id="A0A0E9WD49"/>
<feature type="chain" id="PRO_5002434762" evidence="1">
    <location>
        <begin position="24"/>
        <end position="55"/>
    </location>
</feature>
<reference evidence="2" key="1">
    <citation type="submission" date="2014-11" db="EMBL/GenBank/DDBJ databases">
        <authorList>
            <person name="Amaro Gonzalez C."/>
        </authorList>
    </citation>
    <scope>NUCLEOTIDE SEQUENCE</scope>
</reference>
<reference evidence="2" key="2">
    <citation type="journal article" date="2015" name="Fish Shellfish Immunol.">
        <title>Early steps in the European eel (Anguilla anguilla)-Vibrio vulnificus interaction in the gills: Role of the RtxA13 toxin.</title>
        <authorList>
            <person name="Callol A."/>
            <person name="Pajuelo D."/>
            <person name="Ebbesson L."/>
            <person name="Teles M."/>
            <person name="MacKenzie S."/>
            <person name="Amaro C."/>
        </authorList>
    </citation>
    <scope>NUCLEOTIDE SEQUENCE</scope>
</reference>
<keyword evidence="1" id="KW-0732">Signal</keyword>
<name>A0A0E9WD49_ANGAN</name>
<evidence type="ECO:0000313" key="2">
    <source>
        <dbReference type="EMBL" id="JAH87505.1"/>
    </source>
</evidence>